<dbReference type="EMBL" id="JAQQWI010000017">
    <property type="protein sequence ID" value="KAK8006060.1"/>
    <property type="molecule type" value="Genomic_DNA"/>
</dbReference>
<evidence type="ECO:0000313" key="2">
    <source>
        <dbReference type="EMBL" id="KAK8006060.1"/>
    </source>
</evidence>
<protein>
    <submittedName>
        <fullName evidence="2">Esterase lipase thioesterase</fullName>
    </submittedName>
</protein>
<organism evidence="2 3">
    <name type="scientific">Apiospora marii</name>
    <dbReference type="NCBI Taxonomy" id="335849"/>
    <lineage>
        <taxon>Eukaryota</taxon>
        <taxon>Fungi</taxon>
        <taxon>Dikarya</taxon>
        <taxon>Ascomycota</taxon>
        <taxon>Pezizomycotina</taxon>
        <taxon>Sordariomycetes</taxon>
        <taxon>Xylariomycetidae</taxon>
        <taxon>Amphisphaeriales</taxon>
        <taxon>Apiosporaceae</taxon>
        <taxon>Apiospora</taxon>
    </lineage>
</organism>
<dbReference type="Gene3D" id="3.40.50.1820">
    <property type="entry name" value="alpha/beta hydrolase"/>
    <property type="match status" value="1"/>
</dbReference>
<dbReference type="SUPFAM" id="SSF53474">
    <property type="entry name" value="alpha/beta-Hydrolases"/>
    <property type="match status" value="1"/>
</dbReference>
<evidence type="ECO:0000259" key="1">
    <source>
        <dbReference type="Pfam" id="PF07859"/>
    </source>
</evidence>
<accession>A0ABR1R9G1</accession>
<dbReference type="InterPro" id="IPR029058">
    <property type="entry name" value="AB_hydrolase_fold"/>
</dbReference>
<dbReference type="PANTHER" id="PTHR23025">
    <property type="entry name" value="TRIACYLGLYCEROL LIPASE"/>
    <property type="match status" value="1"/>
</dbReference>
<dbReference type="Proteomes" id="UP001396898">
    <property type="component" value="Unassembled WGS sequence"/>
</dbReference>
<comment type="caution">
    <text evidence="2">The sequence shown here is derived from an EMBL/GenBank/DDBJ whole genome shotgun (WGS) entry which is preliminary data.</text>
</comment>
<reference evidence="2 3" key="1">
    <citation type="submission" date="2023-01" db="EMBL/GenBank/DDBJ databases">
        <title>Analysis of 21 Apiospora genomes using comparative genomics revels a genus with tremendous synthesis potential of carbohydrate active enzymes and secondary metabolites.</title>
        <authorList>
            <person name="Sorensen T."/>
        </authorList>
    </citation>
    <scope>NUCLEOTIDE SEQUENCE [LARGE SCALE GENOMIC DNA]</scope>
    <source>
        <strain evidence="2 3">CBS 20057</strain>
    </source>
</reference>
<proteinExistence type="predicted"/>
<dbReference type="Pfam" id="PF07859">
    <property type="entry name" value="Abhydrolase_3"/>
    <property type="match status" value="1"/>
</dbReference>
<sequence>MSYLKNPGPKYTVAFAKELQNRKDAKLEQAKKDGVELVYSYENTLEDIRGIRKGGEDTAKESLEEQERKGFFKIDEKEFPRSSPRTGDIKVTIISPPPNPAIKDAERPCIIFLHGGAFAGSSRHVGPHMNAKRWVKELSAVIFSVEYERTPDASGDDLARDCYEAMLWVWNNSGYEFDTRKVILYGASAGGTLACGAAFMNIDSEDSNKPELCGLYLEAAPLNPRCDSESMKRLDEPCPYLNLKECEGMWKPIILPEKNEEGKDDKEGKGGKEGIKYHKYIAPIDATDEEIAQLPPIAADVGDMDPTCADLISFMRRYGMPDLPDGTDTEIVVRFKNKERKDCEFRLVKGAPHGYWAILPEEKVSKDFQDNRVRWMKKRFAAAEKQEA</sequence>
<dbReference type="PANTHER" id="PTHR23025:SF3">
    <property type="entry name" value="HORMONE-SENSITIVE LIPASE"/>
    <property type="match status" value="1"/>
</dbReference>
<feature type="domain" description="Alpha/beta hydrolase fold-3" evidence="1">
    <location>
        <begin position="110"/>
        <end position="310"/>
    </location>
</feature>
<dbReference type="InterPro" id="IPR013094">
    <property type="entry name" value="AB_hydrolase_3"/>
</dbReference>
<gene>
    <name evidence="2" type="ORF">PG991_012357</name>
</gene>
<name>A0ABR1R9G1_9PEZI</name>
<evidence type="ECO:0000313" key="3">
    <source>
        <dbReference type="Proteomes" id="UP001396898"/>
    </source>
</evidence>
<keyword evidence="3" id="KW-1185">Reference proteome</keyword>